<feature type="chain" id="PRO_5001476149" evidence="12">
    <location>
        <begin position="19"/>
        <end position="738"/>
    </location>
</feature>
<dbReference type="InterPro" id="IPR036942">
    <property type="entry name" value="Beta-barrel_TonB_sf"/>
</dbReference>
<reference evidence="15 16" key="1">
    <citation type="submission" date="2014-02" db="EMBL/GenBank/DDBJ databases">
        <authorList>
            <person name="Sears C."/>
            <person name="Carroll K."/>
            <person name="Sack B.R."/>
            <person name="Qadri F."/>
            <person name="Myers L.L."/>
            <person name="Chung G.-T."/>
            <person name="Escheverria P."/>
            <person name="Fraser C.M."/>
            <person name="Sadzewicz L."/>
            <person name="Shefchek K.A."/>
            <person name="Tallon L."/>
            <person name="Das S.P."/>
            <person name="Daugherty S."/>
            <person name="Mongodin E.F."/>
        </authorList>
    </citation>
    <scope>NUCLEOTIDE SEQUENCE [LARGE SCALE GENOMIC DNA]</scope>
    <source>
        <strain evidence="16">3988T(B)14</strain>
    </source>
</reference>
<dbReference type="Pfam" id="PF00593">
    <property type="entry name" value="TonB_dep_Rec_b-barrel"/>
    <property type="match status" value="1"/>
</dbReference>
<evidence type="ECO:0000256" key="5">
    <source>
        <dbReference type="ARBA" id="ARBA00022729"/>
    </source>
</evidence>
<accession>A0A015SW02</accession>
<sequence length="738" mass="82904">MKYMLLTGLLLGSLTVQAQVSGTVKDQAGEPIIGANVFWKNISGGVATREDGTFSISKPDKSNHLIVSFIGYENDTIQVNDKKAVLDVVLREGMELSEVQIVSRKLSTLKLRSSVMNEEIITSDELCRAACCNLGESFVTNPSVDVSYSDAATGAKQIKLLGLSGTYVQMLTENIPNYRGAASPYGLGYVPGPWMHSIQVSKGISSVKNGYEALTGQINVEFKKPQLPEADWVSANLFASTTNRYEANADATVKLSKRWSTSLLAHYENETKAHDGNDDGFADIPRIEQYNFWNRWAYMGDHYVFQAGIKALDESRKGGQVSHSGVPAADRYEIDIDTRRYEAFTKNAYIFNKEKNTNLALILSGTLHNQDALYGRKIYNVDQSNAYASLMFETKFTKEHNLSAGFSYNYDGYDQHYRLTNNAETPLTKAFARESVGGAYAQYTFNLDNKFVLMAGLRGDHSSEYGFFVTPRAHIKYNPNDFVHFRLSAGKGYRTNHVLAENNYLMASSRKVSIADHLDQEEAWNYGASISGYIPLFGKTLNLNLEYYYTDFLKQVVVDMDTNPHEVAFYNLDGRSYSQVFQVEATYPFFQGFSLTAAYRWTDAKTTYNHQLMEKPLTGKYKGLVTASYQTPLGLWQFDATWQMNGGGRMPNPYTLADGTSSWDARYKGFSQLSAQVTRYFRRWSIYIGGENLTNFKQKNPIIDAADPWGDRFDSTMIWGPVHGAKGYIGVRFNLARD</sequence>
<dbReference type="PANTHER" id="PTHR30069:SF29">
    <property type="entry name" value="HEMOGLOBIN AND HEMOGLOBIN-HAPTOGLOBIN-BINDING PROTEIN 1-RELATED"/>
    <property type="match status" value="1"/>
</dbReference>
<evidence type="ECO:0000256" key="10">
    <source>
        <dbReference type="PROSITE-ProRule" id="PRU01360"/>
    </source>
</evidence>
<dbReference type="SUPFAM" id="SSF56935">
    <property type="entry name" value="Porins"/>
    <property type="match status" value="1"/>
</dbReference>
<dbReference type="InterPro" id="IPR012910">
    <property type="entry name" value="Plug_dom"/>
</dbReference>
<feature type="signal peptide" evidence="12">
    <location>
        <begin position="1"/>
        <end position="18"/>
    </location>
</feature>
<protein>
    <submittedName>
        <fullName evidence="15">TonB-dependent Receptor Plug domain protein</fullName>
    </submittedName>
</protein>
<evidence type="ECO:0000256" key="7">
    <source>
        <dbReference type="ARBA" id="ARBA00023136"/>
    </source>
</evidence>
<evidence type="ECO:0000256" key="8">
    <source>
        <dbReference type="ARBA" id="ARBA00023170"/>
    </source>
</evidence>
<evidence type="ECO:0000256" key="12">
    <source>
        <dbReference type="SAM" id="SignalP"/>
    </source>
</evidence>
<dbReference type="InterPro" id="IPR039426">
    <property type="entry name" value="TonB-dep_rcpt-like"/>
</dbReference>
<dbReference type="PATRIC" id="fig|1339315.3.peg.2497"/>
<evidence type="ECO:0000256" key="6">
    <source>
        <dbReference type="ARBA" id="ARBA00023077"/>
    </source>
</evidence>
<evidence type="ECO:0000256" key="9">
    <source>
        <dbReference type="ARBA" id="ARBA00023237"/>
    </source>
</evidence>
<dbReference type="SUPFAM" id="SSF49464">
    <property type="entry name" value="Carboxypeptidase regulatory domain-like"/>
    <property type="match status" value="1"/>
</dbReference>
<evidence type="ECO:0000256" key="1">
    <source>
        <dbReference type="ARBA" id="ARBA00004571"/>
    </source>
</evidence>
<gene>
    <name evidence="15" type="ORF">M124_1734</name>
</gene>
<keyword evidence="6 11" id="KW-0798">TonB box</keyword>
<comment type="caution">
    <text evidence="15">The sequence shown here is derived from an EMBL/GenBank/DDBJ whole genome shotgun (WGS) entry which is preliminary data.</text>
</comment>
<comment type="subcellular location">
    <subcellularLocation>
        <location evidence="1 10">Cell outer membrane</location>
        <topology evidence="1 10">Multi-pass membrane protein</topology>
    </subcellularLocation>
</comment>
<evidence type="ECO:0000313" key="16">
    <source>
        <dbReference type="Proteomes" id="UP000020529"/>
    </source>
</evidence>
<dbReference type="PROSITE" id="PS52016">
    <property type="entry name" value="TONB_DEPENDENT_REC_3"/>
    <property type="match status" value="1"/>
</dbReference>
<dbReference type="RefSeq" id="WP_022347532.1">
    <property type="nucleotide sequence ID" value="NZ_JGCY01000288.1"/>
</dbReference>
<evidence type="ECO:0000256" key="3">
    <source>
        <dbReference type="ARBA" id="ARBA00022452"/>
    </source>
</evidence>
<dbReference type="InterPro" id="IPR008969">
    <property type="entry name" value="CarboxyPept-like_regulatory"/>
</dbReference>
<dbReference type="Gene3D" id="2.170.130.10">
    <property type="entry name" value="TonB-dependent receptor, plug domain"/>
    <property type="match status" value="1"/>
</dbReference>
<keyword evidence="3 10" id="KW-1134">Transmembrane beta strand</keyword>
<proteinExistence type="inferred from homology"/>
<dbReference type="GO" id="GO:0015344">
    <property type="term" value="F:siderophore uptake transmembrane transporter activity"/>
    <property type="evidence" value="ECO:0007669"/>
    <property type="project" value="TreeGrafter"/>
</dbReference>
<evidence type="ECO:0000259" key="13">
    <source>
        <dbReference type="Pfam" id="PF00593"/>
    </source>
</evidence>
<dbReference type="GO" id="GO:0009279">
    <property type="term" value="C:cell outer membrane"/>
    <property type="evidence" value="ECO:0007669"/>
    <property type="project" value="UniProtKB-SubCell"/>
</dbReference>
<dbReference type="Pfam" id="PF07715">
    <property type="entry name" value="Plug"/>
    <property type="match status" value="1"/>
</dbReference>
<dbReference type="InterPro" id="IPR000531">
    <property type="entry name" value="Beta-barrel_TonB"/>
</dbReference>
<keyword evidence="9 10" id="KW-0998">Cell outer membrane</keyword>
<name>A0A015SW02_BACFG</name>
<keyword evidence="4 10" id="KW-0812">Transmembrane</keyword>
<keyword evidence="8 15" id="KW-0675">Receptor</keyword>
<dbReference type="AlphaFoldDB" id="A0A015SW02"/>
<dbReference type="InterPro" id="IPR037066">
    <property type="entry name" value="Plug_dom_sf"/>
</dbReference>
<feature type="domain" description="TonB-dependent receptor plug" evidence="14">
    <location>
        <begin position="112"/>
        <end position="216"/>
    </location>
</feature>
<comment type="similarity">
    <text evidence="10 11">Belongs to the TonB-dependent receptor family.</text>
</comment>
<keyword evidence="2 10" id="KW-0813">Transport</keyword>
<keyword evidence="5 12" id="KW-0732">Signal</keyword>
<dbReference type="Pfam" id="PF13715">
    <property type="entry name" value="CarbopepD_reg_2"/>
    <property type="match status" value="1"/>
</dbReference>
<dbReference type="PANTHER" id="PTHR30069">
    <property type="entry name" value="TONB-DEPENDENT OUTER MEMBRANE RECEPTOR"/>
    <property type="match status" value="1"/>
</dbReference>
<evidence type="ECO:0000259" key="14">
    <source>
        <dbReference type="Pfam" id="PF07715"/>
    </source>
</evidence>
<evidence type="ECO:0000256" key="2">
    <source>
        <dbReference type="ARBA" id="ARBA00022448"/>
    </source>
</evidence>
<dbReference type="Gene3D" id="2.40.170.20">
    <property type="entry name" value="TonB-dependent receptor, beta-barrel domain"/>
    <property type="match status" value="1"/>
</dbReference>
<organism evidence="15 16">
    <name type="scientific">Bacteroides fragilis str. 3988T(B)14</name>
    <dbReference type="NCBI Taxonomy" id="1339315"/>
    <lineage>
        <taxon>Bacteria</taxon>
        <taxon>Pseudomonadati</taxon>
        <taxon>Bacteroidota</taxon>
        <taxon>Bacteroidia</taxon>
        <taxon>Bacteroidales</taxon>
        <taxon>Bacteroidaceae</taxon>
        <taxon>Bacteroides</taxon>
    </lineage>
</organism>
<dbReference type="EMBL" id="JGCY01000288">
    <property type="protein sequence ID" value="EXY74447.1"/>
    <property type="molecule type" value="Genomic_DNA"/>
</dbReference>
<dbReference type="Gene3D" id="2.60.40.1120">
    <property type="entry name" value="Carboxypeptidase-like, regulatory domain"/>
    <property type="match status" value="1"/>
</dbReference>
<evidence type="ECO:0000313" key="15">
    <source>
        <dbReference type="EMBL" id="EXY74447.1"/>
    </source>
</evidence>
<evidence type="ECO:0000256" key="11">
    <source>
        <dbReference type="RuleBase" id="RU003357"/>
    </source>
</evidence>
<keyword evidence="7 10" id="KW-0472">Membrane</keyword>
<dbReference type="GO" id="GO:0044718">
    <property type="term" value="P:siderophore transmembrane transport"/>
    <property type="evidence" value="ECO:0007669"/>
    <property type="project" value="TreeGrafter"/>
</dbReference>
<dbReference type="Proteomes" id="UP000020529">
    <property type="component" value="Unassembled WGS sequence"/>
</dbReference>
<evidence type="ECO:0000256" key="4">
    <source>
        <dbReference type="ARBA" id="ARBA00022692"/>
    </source>
</evidence>
<feature type="domain" description="TonB-dependent receptor-like beta-barrel" evidence="13">
    <location>
        <begin position="329"/>
        <end position="693"/>
    </location>
</feature>